<dbReference type="Gene3D" id="3.40.720.10">
    <property type="entry name" value="Alkaline Phosphatase, subunit A"/>
    <property type="match status" value="1"/>
</dbReference>
<comment type="caution">
    <text evidence="1">The sequence shown here is derived from an EMBL/GenBank/DDBJ whole genome shotgun (WGS) entry which is preliminary data.</text>
</comment>
<organism evidence="1">
    <name type="scientific">Eiseniibacteriota bacterium</name>
    <dbReference type="NCBI Taxonomy" id="2212470"/>
    <lineage>
        <taxon>Bacteria</taxon>
        <taxon>Candidatus Eiseniibacteriota</taxon>
    </lineage>
</organism>
<gene>
    <name evidence="1" type="ORF">ENO08_03370</name>
</gene>
<reference evidence="1" key="1">
    <citation type="journal article" date="2020" name="mSystems">
        <title>Genome- and Community-Level Interaction Insights into Carbon Utilization and Element Cycling Functions of Hydrothermarchaeota in Hydrothermal Sediment.</title>
        <authorList>
            <person name="Zhou Z."/>
            <person name="Liu Y."/>
            <person name="Xu W."/>
            <person name="Pan J."/>
            <person name="Luo Z.H."/>
            <person name="Li M."/>
        </authorList>
    </citation>
    <scope>NUCLEOTIDE SEQUENCE [LARGE SCALE GENOMIC DNA]</scope>
    <source>
        <strain evidence="1">SpSt-1233</strain>
    </source>
</reference>
<evidence type="ECO:0008006" key="2">
    <source>
        <dbReference type="Google" id="ProtNLM"/>
    </source>
</evidence>
<dbReference type="Proteomes" id="UP000886069">
    <property type="component" value="Unassembled WGS sequence"/>
</dbReference>
<evidence type="ECO:0000313" key="1">
    <source>
        <dbReference type="EMBL" id="HER43479.1"/>
    </source>
</evidence>
<protein>
    <recommendedName>
        <fullName evidence="2">Alkaline phosphatase family protein</fullName>
    </recommendedName>
</protein>
<accession>A0A7V2AUH3</accession>
<feature type="non-terminal residue" evidence="1">
    <location>
        <position position="61"/>
    </location>
</feature>
<dbReference type="EMBL" id="DSEC01000239">
    <property type="protein sequence ID" value="HER43479.1"/>
    <property type="molecule type" value="Genomic_DNA"/>
</dbReference>
<proteinExistence type="predicted"/>
<sequence>MKDRGTIVILIDALGYDLAERHGFRLSGLSKPSKVETVLGFSQAAITTILTGLEPSRHGLW</sequence>
<dbReference type="AlphaFoldDB" id="A0A7V2AUH3"/>
<dbReference type="InterPro" id="IPR017850">
    <property type="entry name" value="Alkaline_phosphatase_core_sf"/>
</dbReference>
<dbReference type="SUPFAM" id="SSF53649">
    <property type="entry name" value="Alkaline phosphatase-like"/>
    <property type="match status" value="1"/>
</dbReference>
<name>A0A7V2AUH3_UNCEI</name>